<accession>A0AAV1HCV7</accession>
<feature type="region of interest" description="Disordered" evidence="1">
    <location>
        <begin position="11"/>
        <end position="36"/>
    </location>
</feature>
<reference evidence="2" key="1">
    <citation type="submission" date="2023-08" db="EMBL/GenBank/DDBJ databases">
        <authorList>
            <person name="Alioto T."/>
            <person name="Alioto T."/>
            <person name="Gomez Garrido J."/>
        </authorList>
    </citation>
    <scope>NUCLEOTIDE SEQUENCE</scope>
</reference>
<protein>
    <submittedName>
        <fullName evidence="2">Uncharacterized protein</fullName>
    </submittedName>
</protein>
<organism evidence="2 3">
    <name type="scientific">Xyrichtys novacula</name>
    <name type="common">Pearly razorfish</name>
    <name type="synonym">Hemipteronotus novacula</name>
    <dbReference type="NCBI Taxonomy" id="13765"/>
    <lineage>
        <taxon>Eukaryota</taxon>
        <taxon>Metazoa</taxon>
        <taxon>Chordata</taxon>
        <taxon>Craniata</taxon>
        <taxon>Vertebrata</taxon>
        <taxon>Euteleostomi</taxon>
        <taxon>Actinopterygii</taxon>
        <taxon>Neopterygii</taxon>
        <taxon>Teleostei</taxon>
        <taxon>Neoteleostei</taxon>
        <taxon>Acanthomorphata</taxon>
        <taxon>Eupercaria</taxon>
        <taxon>Labriformes</taxon>
        <taxon>Labridae</taxon>
        <taxon>Xyrichtys</taxon>
    </lineage>
</organism>
<evidence type="ECO:0000313" key="3">
    <source>
        <dbReference type="Proteomes" id="UP001178508"/>
    </source>
</evidence>
<dbReference type="Proteomes" id="UP001178508">
    <property type="component" value="Chromosome 21"/>
</dbReference>
<name>A0AAV1HCV7_XYRNO</name>
<dbReference type="AlphaFoldDB" id="A0AAV1HCV7"/>
<evidence type="ECO:0000313" key="2">
    <source>
        <dbReference type="EMBL" id="CAJ1082891.1"/>
    </source>
</evidence>
<dbReference type="EMBL" id="OY660884">
    <property type="protein sequence ID" value="CAJ1082891.1"/>
    <property type="molecule type" value="Genomic_DNA"/>
</dbReference>
<evidence type="ECO:0000256" key="1">
    <source>
        <dbReference type="SAM" id="MobiDB-lite"/>
    </source>
</evidence>
<gene>
    <name evidence="2" type="ORF">XNOV1_A039852</name>
</gene>
<proteinExistence type="predicted"/>
<keyword evidence="3" id="KW-1185">Reference proteome</keyword>
<sequence length="139" mass="15614">MMNEQLVGILAESIQPSPNKERTGCEGEAGTGGDTRELKGLLRSTLFGESLRRTCWSAENILESRSDFDISCYQLYPSYSSALASVDVMQQISTHPQRRVDTFISADRPVTLGLTASIQRLRRCRREDTEEEEKRILGV</sequence>